<name>A0A370G0D3_9BACI</name>
<dbReference type="Gene3D" id="1.10.287.70">
    <property type="match status" value="1"/>
</dbReference>
<keyword evidence="3" id="KW-0406">Ion transport</keyword>
<keyword evidence="1" id="KW-0472">Membrane</keyword>
<feature type="transmembrane region" description="Helical" evidence="1">
    <location>
        <begin position="103"/>
        <end position="124"/>
    </location>
</feature>
<keyword evidence="3" id="KW-0407">Ion channel</keyword>
<feature type="transmembrane region" description="Helical" evidence="1">
    <location>
        <begin position="71"/>
        <end position="91"/>
    </location>
</feature>
<dbReference type="GO" id="GO:0034220">
    <property type="term" value="P:monoatomic ion transmembrane transport"/>
    <property type="evidence" value="ECO:0007669"/>
    <property type="project" value="UniProtKB-KW"/>
</dbReference>
<evidence type="ECO:0000256" key="1">
    <source>
        <dbReference type="SAM" id="Phobius"/>
    </source>
</evidence>
<keyword evidence="4" id="KW-1185">Reference proteome</keyword>
<keyword evidence="3" id="KW-0813">Transport</keyword>
<evidence type="ECO:0000313" key="3">
    <source>
        <dbReference type="EMBL" id="RDI37185.1"/>
    </source>
</evidence>
<protein>
    <submittedName>
        <fullName evidence="3">Potassium channel LctB</fullName>
    </submittedName>
</protein>
<dbReference type="Proteomes" id="UP000255326">
    <property type="component" value="Unassembled WGS sequence"/>
</dbReference>
<accession>A0A370G0D3</accession>
<dbReference type="InterPro" id="IPR013099">
    <property type="entry name" value="K_chnl_dom"/>
</dbReference>
<keyword evidence="1" id="KW-0812">Transmembrane</keyword>
<evidence type="ECO:0000313" key="4">
    <source>
        <dbReference type="Proteomes" id="UP000255326"/>
    </source>
</evidence>
<feature type="domain" description="Potassium channel" evidence="2">
    <location>
        <begin position="47"/>
        <end position="121"/>
    </location>
</feature>
<keyword evidence="1" id="KW-1133">Transmembrane helix</keyword>
<dbReference type="EMBL" id="QQAY01000023">
    <property type="protein sequence ID" value="RDI37185.1"/>
    <property type="molecule type" value="Genomic_DNA"/>
</dbReference>
<evidence type="ECO:0000259" key="2">
    <source>
        <dbReference type="Pfam" id="PF07885"/>
    </source>
</evidence>
<comment type="caution">
    <text evidence="3">The sequence shown here is derived from an EMBL/GenBank/DDBJ whole genome shotgun (WGS) entry which is preliminary data.</text>
</comment>
<dbReference type="Pfam" id="PF07885">
    <property type="entry name" value="Ion_trans_2"/>
    <property type="match status" value="1"/>
</dbReference>
<reference evidence="3 4" key="1">
    <citation type="submission" date="2018-07" db="EMBL/GenBank/DDBJ databases">
        <title>Genomic Encyclopedia of Type Strains, Phase IV (KMG-IV): sequencing the most valuable type-strain genomes for metagenomic binning, comparative biology and taxonomic classification.</title>
        <authorList>
            <person name="Goeker M."/>
        </authorList>
    </citation>
    <scope>NUCLEOTIDE SEQUENCE [LARGE SCALE GENOMIC DNA]</scope>
    <source>
        <strain evidence="3 4">DSM 25281</strain>
    </source>
</reference>
<dbReference type="SUPFAM" id="SSF81324">
    <property type="entry name" value="Voltage-gated potassium channels"/>
    <property type="match status" value="1"/>
</dbReference>
<sequence length="130" mass="14489">MGAVVICMMVSIRNLFLPSKMKQRHFSLENFIFISLIYLTLMIGFGLLYMALELQGVRVLADNSGVSVESFVNKFMTYVYFSGMTLFSVGYGDVIPVEAGRVLVILEALIGYTIPAAFVVRTVLDIEKQS</sequence>
<feature type="transmembrane region" description="Helical" evidence="1">
    <location>
        <begin position="30"/>
        <end position="51"/>
    </location>
</feature>
<proteinExistence type="predicted"/>
<dbReference type="AlphaFoldDB" id="A0A370G0D3"/>
<organism evidence="3 4">
    <name type="scientific">Falsibacillus pallidus</name>
    <dbReference type="NCBI Taxonomy" id="493781"/>
    <lineage>
        <taxon>Bacteria</taxon>
        <taxon>Bacillati</taxon>
        <taxon>Bacillota</taxon>
        <taxon>Bacilli</taxon>
        <taxon>Bacillales</taxon>
        <taxon>Bacillaceae</taxon>
        <taxon>Falsibacillus</taxon>
    </lineage>
</organism>
<gene>
    <name evidence="3" type="ORF">DFR59_12328</name>
</gene>